<feature type="compositionally biased region" description="Basic and acidic residues" evidence="1">
    <location>
        <begin position="65"/>
        <end position="84"/>
    </location>
</feature>
<dbReference type="Proteomes" id="UP000285624">
    <property type="component" value="Unassembled WGS sequence"/>
</dbReference>
<dbReference type="EMBL" id="MAYM02001406">
    <property type="protein sequence ID" value="RLN20299.1"/>
    <property type="molecule type" value="Genomic_DNA"/>
</dbReference>
<feature type="region of interest" description="Disordered" evidence="1">
    <location>
        <begin position="1"/>
        <end position="26"/>
    </location>
</feature>
<dbReference type="Proteomes" id="UP000785171">
    <property type="component" value="Unassembled WGS sequence"/>
</dbReference>
<accession>A0A3R7KNA4</accession>
<evidence type="ECO:0000313" key="4">
    <source>
        <dbReference type="EMBL" id="RLN20299.1"/>
    </source>
</evidence>
<protein>
    <submittedName>
        <fullName evidence="5">Uncharacterized protein</fullName>
    </submittedName>
</protein>
<evidence type="ECO:0000313" key="3">
    <source>
        <dbReference type="EMBL" id="KAG2531394.1"/>
    </source>
</evidence>
<dbReference type="Proteomes" id="UP000285883">
    <property type="component" value="Unassembled WGS sequence"/>
</dbReference>
<reference evidence="2" key="1">
    <citation type="journal article" date="2015" name="Genom Data">
        <title>Genome sequences of six Phytophthora species associated with forests in New Zealand.</title>
        <authorList>
            <person name="Studholme D.J."/>
            <person name="McDougal R.L."/>
            <person name="Sambles C."/>
            <person name="Hansen E."/>
            <person name="Hardy G."/>
            <person name="Grant M."/>
            <person name="Ganley R.J."/>
            <person name="Williams N.M."/>
        </authorList>
    </citation>
    <scope>NUCLEOTIDE SEQUENCE</scope>
    <source>
        <strain evidence="3">NZFS 2646</strain>
        <strain evidence="2">NZFS 3630</strain>
    </source>
</reference>
<feature type="compositionally biased region" description="Polar residues" evidence="1">
    <location>
        <begin position="134"/>
        <end position="149"/>
    </location>
</feature>
<evidence type="ECO:0000313" key="2">
    <source>
        <dbReference type="EMBL" id="KAG2530114.1"/>
    </source>
</evidence>
<evidence type="ECO:0000313" key="6">
    <source>
        <dbReference type="Proteomes" id="UP000285624"/>
    </source>
</evidence>
<comment type="caution">
    <text evidence="5">The sequence shown here is derived from an EMBL/GenBank/DDBJ whole genome shotgun (WGS) entry which is preliminary data.</text>
</comment>
<dbReference type="EMBL" id="MBDN02000022">
    <property type="protein sequence ID" value="RLN84174.1"/>
    <property type="molecule type" value="Genomic_DNA"/>
</dbReference>
<name>A0A3R7KNA4_9STRA</name>
<organism evidence="5 6">
    <name type="scientific">Phytophthora kernoviae</name>
    <dbReference type="NCBI Taxonomy" id="325452"/>
    <lineage>
        <taxon>Eukaryota</taxon>
        <taxon>Sar</taxon>
        <taxon>Stramenopiles</taxon>
        <taxon>Oomycota</taxon>
        <taxon>Peronosporomycetes</taxon>
        <taxon>Peronosporales</taxon>
        <taxon>Peronosporaceae</taxon>
        <taxon>Phytophthora</taxon>
    </lineage>
</organism>
<feature type="region of interest" description="Disordered" evidence="1">
    <location>
        <begin position="134"/>
        <end position="167"/>
    </location>
</feature>
<dbReference type="EMBL" id="JPWU03000035">
    <property type="protein sequence ID" value="KAG2530114.1"/>
    <property type="molecule type" value="Genomic_DNA"/>
</dbReference>
<dbReference type="EMBL" id="JPWV03000011">
    <property type="protein sequence ID" value="KAG2531394.1"/>
    <property type="molecule type" value="Genomic_DNA"/>
</dbReference>
<dbReference type="Proteomes" id="UP000792063">
    <property type="component" value="Unassembled WGS sequence"/>
</dbReference>
<keyword evidence="6" id="KW-1185">Reference proteome</keyword>
<sequence length="290" mass="31869">MEVEQEVNAVPPAEGSPGAKTVQSTADRLRQITEERQQWIAKRRERLTRKNRLLKLLELGAAKKLNQEAKGSENKAENEAENTKKNANVAIENAESQTATVAARKKELKELQERANIAEEKQKQVASALARNLKQLNAKNEAQLETTQRPPMKRKREGDTATEQPGKKVAVMAAAGHTVSTPEMPPFVTAPDLDVGTSELAAAVCFRIATRHLTLTGTIISKRKLDEAFKVYTNKVLDEAVDERVLDRSLLNGVCNDNNCSFYHKKDYEAAVDEVSKTIGGAAVIGNDGL</sequence>
<evidence type="ECO:0000256" key="1">
    <source>
        <dbReference type="SAM" id="MobiDB-lite"/>
    </source>
</evidence>
<reference evidence="2" key="3">
    <citation type="submission" date="2020-06" db="EMBL/GenBank/DDBJ databases">
        <authorList>
            <person name="Studholme D.J."/>
        </authorList>
    </citation>
    <scope>NUCLEOTIDE SEQUENCE</scope>
    <source>
        <strain evidence="3">NZFS 2646</strain>
        <strain evidence="2">NZFS 3630</strain>
    </source>
</reference>
<feature type="region of interest" description="Disordered" evidence="1">
    <location>
        <begin position="65"/>
        <end position="85"/>
    </location>
</feature>
<proteinExistence type="predicted"/>
<reference evidence="6 7" key="2">
    <citation type="submission" date="2018-07" db="EMBL/GenBank/DDBJ databases">
        <title>Genome sequencing of oomycete isolates from Chile give support for New Zealand origin for Phytophthora kernoviae and make available the first Nothophytophthora sp. genome.</title>
        <authorList>
            <person name="Studholme D.J."/>
            <person name="Sanfuentes E."/>
            <person name="Panda P."/>
            <person name="Hill R."/>
            <person name="Sambles C."/>
            <person name="Grant M."/>
            <person name="Williams N.M."/>
            <person name="Mcdougal R.L."/>
        </authorList>
    </citation>
    <scope>NUCLEOTIDE SEQUENCE [LARGE SCALE GENOMIC DNA]</scope>
    <source>
        <strain evidence="4">Chile2</strain>
        <strain evidence="5">Chile4</strain>
    </source>
</reference>
<gene>
    <name evidence="4" type="ORF">BBI17_001365</name>
    <name evidence="5" type="ORF">BBO99_00001542</name>
    <name evidence="3" type="ORF">JM16_001076</name>
    <name evidence="2" type="ORF">JM18_002414</name>
</gene>
<evidence type="ECO:0000313" key="7">
    <source>
        <dbReference type="Proteomes" id="UP000285883"/>
    </source>
</evidence>
<dbReference type="AlphaFoldDB" id="A0A3R7KNA4"/>
<evidence type="ECO:0000313" key="5">
    <source>
        <dbReference type="EMBL" id="RLN84174.1"/>
    </source>
</evidence>